<dbReference type="Pfam" id="PF16751">
    <property type="entry name" value="RsdA_SigD_bd"/>
    <property type="match status" value="1"/>
</dbReference>
<keyword evidence="2" id="KW-1133">Transmembrane helix</keyword>
<dbReference type="InterPro" id="IPR031928">
    <property type="entry name" value="RsdA_SigD-bd"/>
</dbReference>
<comment type="caution">
    <text evidence="4">The sequence shown here is derived from an EMBL/GenBank/DDBJ whole genome shotgun (WGS) entry which is preliminary data.</text>
</comment>
<feature type="domain" description="Anti-sigma-D factor RsdA sigma factor binding region" evidence="3">
    <location>
        <begin position="15"/>
        <end position="56"/>
    </location>
</feature>
<feature type="compositionally biased region" description="Low complexity" evidence="1">
    <location>
        <begin position="199"/>
        <end position="219"/>
    </location>
</feature>
<dbReference type="RefSeq" id="WP_345637741.1">
    <property type="nucleotide sequence ID" value="NZ_BAABJQ010000035.1"/>
</dbReference>
<evidence type="ECO:0000256" key="1">
    <source>
        <dbReference type="SAM" id="MobiDB-lite"/>
    </source>
</evidence>
<sequence>MNGNRRPSPRRRQVDLDAVRSDDVMLDALGQSDAVPDDDELAAMLGAWRADLDTEPLPPLRYDALAPEPADAAGDWAPGPPAAGKRSRRTTSVRPRTVRLAVAAALIIATAGGVSVAAAGAQPSDALWPVVKIVHPHVANQRSAQDAIGKARQAMDEHRYDDARQLIARADALVAKVSDPAQAQRLRDQLNALRAALPAATPGGAPASPSPHSASSPSQTPTPTPTASPAATGANPSPPYSVGTPTLSPSSGKAPGGLLPSLLPSLPPLLPSLPPLLPGL</sequence>
<feature type="compositionally biased region" description="Low complexity" evidence="1">
    <location>
        <begin position="247"/>
        <end position="264"/>
    </location>
</feature>
<feature type="region of interest" description="Disordered" evidence="1">
    <location>
        <begin position="199"/>
        <end position="280"/>
    </location>
</feature>
<keyword evidence="2" id="KW-0812">Transmembrane</keyword>
<evidence type="ECO:0000313" key="5">
    <source>
        <dbReference type="Proteomes" id="UP001501570"/>
    </source>
</evidence>
<keyword evidence="5" id="KW-1185">Reference proteome</keyword>
<proteinExistence type="predicted"/>
<dbReference type="EMBL" id="BAABJQ010000035">
    <property type="protein sequence ID" value="GAA5199020.1"/>
    <property type="molecule type" value="Genomic_DNA"/>
</dbReference>
<reference evidence="5" key="1">
    <citation type="journal article" date="2019" name="Int. J. Syst. Evol. Microbiol.">
        <title>The Global Catalogue of Microorganisms (GCM) 10K type strain sequencing project: providing services to taxonomists for standard genome sequencing and annotation.</title>
        <authorList>
            <consortium name="The Broad Institute Genomics Platform"/>
            <consortium name="The Broad Institute Genome Sequencing Center for Infectious Disease"/>
            <person name="Wu L."/>
            <person name="Ma J."/>
        </authorList>
    </citation>
    <scope>NUCLEOTIDE SEQUENCE [LARGE SCALE GENOMIC DNA]</scope>
    <source>
        <strain evidence="5">JCM 18304</strain>
    </source>
</reference>
<feature type="compositionally biased region" description="Pro residues" evidence="1">
    <location>
        <begin position="265"/>
        <end position="280"/>
    </location>
</feature>
<dbReference type="Gene3D" id="6.10.250.1300">
    <property type="match status" value="1"/>
</dbReference>
<gene>
    <name evidence="4" type="ORF">GCM10023322_73700</name>
</gene>
<keyword evidence="2" id="KW-0472">Membrane</keyword>
<feature type="transmembrane region" description="Helical" evidence="2">
    <location>
        <begin position="98"/>
        <end position="121"/>
    </location>
</feature>
<evidence type="ECO:0000256" key="2">
    <source>
        <dbReference type="SAM" id="Phobius"/>
    </source>
</evidence>
<dbReference type="Proteomes" id="UP001501570">
    <property type="component" value="Unassembled WGS sequence"/>
</dbReference>
<feature type="region of interest" description="Disordered" evidence="1">
    <location>
        <begin position="63"/>
        <end position="93"/>
    </location>
</feature>
<feature type="compositionally biased region" description="Low complexity" evidence="1">
    <location>
        <begin position="66"/>
        <end position="77"/>
    </location>
</feature>
<evidence type="ECO:0000313" key="4">
    <source>
        <dbReference type="EMBL" id="GAA5199020.1"/>
    </source>
</evidence>
<protein>
    <recommendedName>
        <fullName evidence="3">Anti-sigma-D factor RsdA sigma factor binding region domain-containing protein</fullName>
    </recommendedName>
</protein>
<accession>A0ABP9SPP8</accession>
<name>A0ABP9SPP8_9ACTN</name>
<organism evidence="4 5">
    <name type="scientific">Rugosimonospora acidiphila</name>
    <dbReference type="NCBI Taxonomy" id="556531"/>
    <lineage>
        <taxon>Bacteria</taxon>
        <taxon>Bacillati</taxon>
        <taxon>Actinomycetota</taxon>
        <taxon>Actinomycetes</taxon>
        <taxon>Micromonosporales</taxon>
        <taxon>Micromonosporaceae</taxon>
        <taxon>Rugosimonospora</taxon>
    </lineage>
</organism>
<evidence type="ECO:0000259" key="3">
    <source>
        <dbReference type="Pfam" id="PF16751"/>
    </source>
</evidence>